<dbReference type="SUPFAM" id="SSF111283">
    <property type="entry name" value="Putative modulator of DNA gyrase, PmbA/TldD"/>
    <property type="match status" value="1"/>
</dbReference>
<dbReference type="GO" id="GO:0006508">
    <property type="term" value="P:proteolysis"/>
    <property type="evidence" value="ECO:0007669"/>
    <property type="project" value="InterPro"/>
</dbReference>
<dbReference type="GO" id="GO:0005829">
    <property type="term" value="C:cytosol"/>
    <property type="evidence" value="ECO:0007669"/>
    <property type="project" value="TreeGrafter"/>
</dbReference>
<accession>A0A1Y5F7N2</accession>
<dbReference type="InterPro" id="IPR045569">
    <property type="entry name" value="Metalloprtase-TldD/E_C"/>
</dbReference>
<dbReference type="Pfam" id="PF19289">
    <property type="entry name" value="PmbA_TldD_3rd"/>
    <property type="match status" value="1"/>
</dbReference>
<evidence type="ECO:0000259" key="2">
    <source>
        <dbReference type="Pfam" id="PF19289"/>
    </source>
</evidence>
<dbReference type="PANTHER" id="PTHR30624:SF0">
    <property type="entry name" value="METALLOPROTEASE SLR0863"/>
    <property type="match status" value="1"/>
</dbReference>
<evidence type="ECO:0000313" key="3">
    <source>
        <dbReference type="EMBL" id="OUR96918.1"/>
    </source>
</evidence>
<gene>
    <name evidence="3" type="ORF">A9Q84_11320</name>
</gene>
<comment type="similarity">
    <text evidence="1">Belongs to the peptidase U62 family.</text>
</comment>
<feature type="domain" description="Metalloprotease TldD/E C-terminal" evidence="2">
    <location>
        <begin position="269"/>
        <end position="520"/>
    </location>
</feature>
<evidence type="ECO:0000256" key="1">
    <source>
        <dbReference type="ARBA" id="ARBA00005836"/>
    </source>
</evidence>
<name>A0A1Y5F7N2_9BACT</name>
<dbReference type="AlphaFoldDB" id="A0A1Y5F7N2"/>
<comment type="caution">
    <text evidence="3">The sequence shown here is derived from an EMBL/GenBank/DDBJ whole genome shotgun (WGS) entry which is preliminary data.</text>
</comment>
<dbReference type="InterPro" id="IPR036059">
    <property type="entry name" value="TldD/PmbA_sf"/>
</dbReference>
<organism evidence="3 4">
    <name type="scientific">Halobacteriovorax marinus</name>
    <dbReference type="NCBI Taxonomy" id="97084"/>
    <lineage>
        <taxon>Bacteria</taxon>
        <taxon>Pseudomonadati</taxon>
        <taxon>Bdellovibrionota</taxon>
        <taxon>Bacteriovoracia</taxon>
        <taxon>Bacteriovoracales</taxon>
        <taxon>Halobacteriovoraceae</taxon>
        <taxon>Halobacteriovorax</taxon>
    </lineage>
</organism>
<reference evidence="4" key="1">
    <citation type="journal article" date="2017" name="Proc. Natl. Acad. Sci. U.S.A.">
        <title>Simulation of Deepwater Horizon oil plume reveals substrate specialization within a complex community of hydrocarbon-degraders.</title>
        <authorList>
            <person name="Hu P."/>
            <person name="Dubinsky E.A."/>
            <person name="Probst A.J."/>
            <person name="Wang J."/>
            <person name="Sieber C.M.K."/>
            <person name="Tom L.M."/>
            <person name="Gardinali P."/>
            <person name="Banfield J.F."/>
            <person name="Atlas R.M."/>
            <person name="Andersen G.L."/>
        </authorList>
    </citation>
    <scope>NUCLEOTIDE SEQUENCE [LARGE SCALE GENOMIC DNA]</scope>
</reference>
<dbReference type="EMBL" id="MAAO01000006">
    <property type="protein sequence ID" value="OUR96918.1"/>
    <property type="molecule type" value="Genomic_DNA"/>
</dbReference>
<evidence type="ECO:0000313" key="4">
    <source>
        <dbReference type="Proteomes" id="UP000196531"/>
    </source>
</evidence>
<dbReference type="PANTHER" id="PTHR30624">
    <property type="entry name" value="UNCHARACTERIZED PROTEIN TLDD AND PMBA"/>
    <property type="match status" value="1"/>
</dbReference>
<dbReference type="Proteomes" id="UP000196531">
    <property type="component" value="Unassembled WGS sequence"/>
</dbReference>
<dbReference type="GO" id="GO:0008237">
    <property type="term" value="F:metallopeptidase activity"/>
    <property type="evidence" value="ECO:0007669"/>
    <property type="project" value="InterPro"/>
</dbReference>
<dbReference type="InterPro" id="IPR051463">
    <property type="entry name" value="Peptidase_U62_metallo"/>
</dbReference>
<proteinExistence type="inferred from homology"/>
<protein>
    <recommendedName>
        <fullName evidence="2">Metalloprotease TldD/E C-terminal domain-containing protein</fullName>
    </recommendedName>
</protein>
<sequence>MKGTRTKFPAHLQETRTLMSELLEILEGGRTDDWYSFVWLEEKKSLGSVAAVNENTSESLDRGLVFRILVDGQNFEKSTNKLDRASLIEIATKFRAEMDDSYPAVKAASYQPVPWTKEDLSTLGKDITTQLPENLDPKTEVHFSPLCEENPFDTEILTLKKLCSSMRTELLEKSQKLAKDNDKYEELAEVRSMGRQEIITHVFIDREKNMSQTLPITLLYSMGMTKTGQVGRCISGGLGGLEVAVHTESDKEEVTLRPLQLSIAKKLVPGRYQVISGPDVTGVIAHEAFGHTQEGDTWMKGRSIAQDLHTSKTKVGNDQASIMNYPNMFSMEDLSHGTNGSYFFDHEGELGRPQKILDKGILSNPMTDLTASLRLNVPRTANGKRESWRRPLMTRQTNTYFTPGDKTLKELIGMVSEGYLAKWASGGMEDPKGGSLTAGTSYLEEIKDGKLTGAIFLGPSGGHVELSDPVFTLLDSIIAKSKSVHASDVPENKFGGCGKYHKEGVPAGCGGPYILWDSINCG</sequence>